<dbReference type="Proteomes" id="UP000823486">
    <property type="component" value="Unassembled WGS sequence"/>
</dbReference>
<evidence type="ECO:0008006" key="3">
    <source>
        <dbReference type="Google" id="ProtNLM"/>
    </source>
</evidence>
<dbReference type="RefSeq" id="WP_204539512.1">
    <property type="nucleotide sequence ID" value="NZ_JAFBFI010000003.1"/>
</dbReference>
<gene>
    <name evidence="1" type="ORF">JOC77_001038</name>
</gene>
<accession>A0ABS2QH83</accession>
<dbReference type="EMBL" id="JAFBFI010000003">
    <property type="protein sequence ID" value="MBM7691631.1"/>
    <property type="molecule type" value="Genomic_DNA"/>
</dbReference>
<proteinExistence type="predicted"/>
<keyword evidence="2" id="KW-1185">Reference proteome</keyword>
<protein>
    <recommendedName>
        <fullName evidence="3">DUF1832 domain-containing protein</fullName>
    </recommendedName>
</protein>
<sequence>MSNRKMSLSEEGKKILDLIAESLEVERPMAIKVALAKGIAVSNGPVHEEYPGSNRWTIPDSIIKDKEFLLFKHLIINEVNKSIDDEEIQKHMLSYIEKGLRTLKDILNSKTSMEDFRLSIL</sequence>
<name>A0ABS2QH83_9BACI</name>
<evidence type="ECO:0000313" key="2">
    <source>
        <dbReference type="Proteomes" id="UP000823486"/>
    </source>
</evidence>
<organism evidence="1 2">
    <name type="scientific">Peribacillus deserti</name>
    <dbReference type="NCBI Taxonomy" id="673318"/>
    <lineage>
        <taxon>Bacteria</taxon>
        <taxon>Bacillati</taxon>
        <taxon>Bacillota</taxon>
        <taxon>Bacilli</taxon>
        <taxon>Bacillales</taxon>
        <taxon>Bacillaceae</taxon>
        <taxon>Peribacillus</taxon>
    </lineage>
</organism>
<evidence type="ECO:0000313" key="1">
    <source>
        <dbReference type="EMBL" id="MBM7691631.1"/>
    </source>
</evidence>
<reference evidence="1 2" key="1">
    <citation type="submission" date="2021-01" db="EMBL/GenBank/DDBJ databases">
        <title>Genomic Encyclopedia of Type Strains, Phase IV (KMG-IV): sequencing the most valuable type-strain genomes for metagenomic binning, comparative biology and taxonomic classification.</title>
        <authorList>
            <person name="Goeker M."/>
        </authorList>
    </citation>
    <scope>NUCLEOTIDE SEQUENCE [LARGE SCALE GENOMIC DNA]</scope>
    <source>
        <strain evidence="1 2">DSM 105482</strain>
    </source>
</reference>
<comment type="caution">
    <text evidence="1">The sequence shown here is derived from an EMBL/GenBank/DDBJ whole genome shotgun (WGS) entry which is preliminary data.</text>
</comment>